<keyword evidence="5 10" id="KW-0548">Nucleotidyltransferase</keyword>
<dbReference type="InterPro" id="IPR007083">
    <property type="entry name" value="RNA_pol_Rpb1_4"/>
</dbReference>
<evidence type="ECO:0000256" key="11">
    <source>
        <dbReference type="RuleBase" id="RU004279"/>
    </source>
</evidence>
<feature type="binding site" evidence="10">
    <location>
        <position position="982"/>
    </location>
    <ligand>
        <name>Zn(2+)</name>
        <dbReference type="ChEBI" id="CHEBI:29105"/>
        <label>2</label>
    </ligand>
</feature>
<feature type="binding site" evidence="10">
    <location>
        <position position="75"/>
    </location>
    <ligand>
        <name>Zn(2+)</name>
        <dbReference type="ChEBI" id="CHEBI:29105"/>
        <label>1</label>
    </ligand>
</feature>
<comment type="catalytic activity">
    <reaction evidence="9 10 11">
        <text>RNA(n) + a ribonucleoside 5'-triphosphate = RNA(n+1) + diphosphate</text>
        <dbReference type="Rhea" id="RHEA:21248"/>
        <dbReference type="Rhea" id="RHEA-COMP:14527"/>
        <dbReference type="Rhea" id="RHEA-COMP:17342"/>
        <dbReference type="ChEBI" id="CHEBI:33019"/>
        <dbReference type="ChEBI" id="CHEBI:61557"/>
        <dbReference type="ChEBI" id="CHEBI:140395"/>
        <dbReference type="EC" id="2.7.7.6"/>
    </reaction>
</comment>
<dbReference type="InterPro" id="IPR007081">
    <property type="entry name" value="RNA_pol_Rpb1_5"/>
</dbReference>
<feature type="binding site" evidence="10">
    <location>
        <position position="60"/>
    </location>
    <ligand>
        <name>Zn(2+)</name>
        <dbReference type="ChEBI" id="CHEBI:29105"/>
        <label>1</label>
    </ligand>
</feature>
<dbReference type="Pfam" id="PF04983">
    <property type="entry name" value="RNA_pol_Rpb1_3"/>
    <property type="match status" value="1"/>
</dbReference>
<dbReference type="Pfam" id="PF04998">
    <property type="entry name" value="RNA_pol_Rpb1_5"/>
    <property type="match status" value="1"/>
</dbReference>
<feature type="binding site" evidence="10">
    <location>
        <position position="890"/>
    </location>
    <ligand>
        <name>Zn(2+)</name>
        <dbReference type="ChEBI" id="CHEBI:29105"/>
        <label>2</label>
    </ligand>
</feature>
<dbReference type="Gene3D" id="1.10.150.390">
    <property type="match status" value="1"/>
</dbReference>
<dbReference type="CDD" id="cd01609">
    <property type="entry name" value="RNAP_beta'_N"/>
    <property type="match status" value="1"/>
</dbReference>
<evidence type="ECO:0000256" key="4">
    <source>
        <dbReference type="ARBA" id="ARBA00022679"/>
    </source>
</evidence>
<gene>
    <name evidence="10" type="primary">rpoC</name>
    <name evidence="14" type="ORF">GCM10023217_11100</name>
</gene>
<evidence type="ECO:0000256" key="5">
    <source>
        <dbReference type="ARBA" id="ARBA00022695"/>
    </source>
</evidence>
<evidence type="ECO:0000256" key="7">
    <source>
        <dbReference type="ARBA" id="ARBA00022833"/>
    </source>
</evidence>
<feature type="binding site" evidence="10">
    <location>
        <position position="535"/>
    </location>
    <ligand>
        <name>Mg(2+)</name>
        <dbReference type="ChEBI" id="CHEBI:18420"/>
    </ligand>
</feature>
<feature type="coiled-coil region" evidence="12">
    <location>
        <begin position="167"/>
        <end position="211"/>
    </location>
</feature>
<dbReference type="Gene3D" id="4.10.860.120">
    <property type="entry name" value="RNA polymerase II, clamp domain"/>
    <property type="match status" value="1"/>
</dbReference>
<feature type="binding site" evidence="10">
    <location>
        <position position="78"/>
    </location>
    <ligand>
        <name>Zn(2+)</name>
        <dbReference type="ChEBI" id="CHEBI:29105"/>
        <label>1</label>
    </ligand>
</feature>
<dbReference type="NCBIfam" id="NF011498">
    <property type="entry name" value="PRK14906.1"/>
    <property type="match status" value="1"/>
</dbReference>
<proteinExistence type="inferred from homology"/>
<dbReference type="HAMAP" id="MF_01322">
    <property type="entry name" value="RNApol_bact_RpoC"/>
    <property type="match status" value="1"/>
</dbReference>
<dbReference type="InterPro" id="IPR038120">
    <property type="entry name" value="Rpb1_funnel_sf"/>
</dbReference>
<keyword evidence="7 10" id="KW-0862">Zinc</keyword>
<dbReference type="PANTHER" id="PTHR19376">
    <property type="entry name" value="DNA-DIRECTED RNA POLYMERASE"/>
    <property type="match status" value="1"/>
</dbReference>
<feature type="binding site" evidence="10">
    <location>
        <position position="979"/>
    </location>
    <ligand>
        <name>Zn(2+)</name>
        <dbReference type="ChEBI" id="CHEBI:29105"/>
        <label>2</label>
    </ligand>
</feature>
<dbReference type="InterPro" id="IPR012754">
    <property type="entry name" value="DNA-dir_RpoC_beta_prime_bact"/>
</dbReference>
<dbReference type="RefSeq" id="WP_345312739.1">
    <property type="nucleotide sequence ID" value="NZ_BAABIE010000004.1"/>
</dbReference>
<dbReference type="Pfam" id="PF04997">
    <property type="entry name" value="RNA_pol_Rpb1_1"/>
    <property type="match status" value="1"/>
</dbReference>
<evidence type="ECO:0000256" key="3">
    <source>
        <dbReference type="ARBA" id="ARBA00022478"/>
    </source>
</evidence>
<evidence type="ECO:0000256" key="2">
    <source>
        <dbReference type="ARBA" id="ARBA00006460"/>
    </source>
</evidence>
<dbReference type="Gene3D" id="1.10.40.90">
    <property type="match status" value="1"/>
</dbReference>
<dbReference type="Gene3D" id="1.10.274.100">
    <property type="entry name" value="RNA polymerase Rpb1, domain 3"/>
    <property type="match status" value="1"/>
</dbReference>
<dbReference type="Proteomes" id="UP001500822">
    <property type="component" value="Unassembled WGS sequence"/>
</dbReference>
<dbReference type="InterPro" id="IPR007066">
    <property type="entry name" value="RNA_pol_Rpb1_3"/>
</dbReference>
<name>A0ABP8Z1Y6_9ACTN</name>
<sequence>MLDVNFFDELKIGLATADDIHNWSYGEVKKPETINYRTLKPEKDGLFCEKIFGPTRDWECYCGKYKRVRFKGIICERCGVEVTKAKVRRERMGHIELAAPVTHIWYFKGVPSRLGYLLDLAPKDLEKIIYFAAWVITSVDDELRHAELSTREAEIVVERKAIMDDLESDLAARQSKLEADLAELEAEGAKADVKRKIRDAAERELKKMRDAAGREVDWLDEIWDKFVKLTPGELIIDERLYRELEDRFGEYFAGAMGAEAIKKLLENFDIDAEAELLRETIRTGKGQKKLRALKRLKVVAAFQQSGNSPKAMVLDAVPVIPPELRPMVQLDGGRFATSDLNDLYRRVINRNNRLKRLIDLGAPEIIVNNEKRMLQESVDALFDNGRRGRPVNGPGNRPLKSLSDLLKGKQGRFRQNLLGKRVDYSGRSVIVVGPQLQLHQCGLPKLMALELFKPFVMKRLVDLNQAQNIKSAKRMVERQRPQVWDVLEEVIAEHPVLLNRAPTLHRLGIQAFEPQLVEGKAIQLHPLVCEAFNADFDGDQMAVHLPLSAEAQAEARILMLSSNNILSPASGRPLAMPRLDMVTGLYYLTTEKDDAAGAYTAATSDDVERGVYSSPAEAIMAVDRGTLSVQAPIKVRLTDLRPPADIEAAEFDGKWRKGQAWEQETTLGRVLFNELLPPDYPFVNEQMPKKRQAVIINDLAERYPMIVVAQTVDKLKDVGFYWATRSGVTVAMSDVLVPPAKKEILDRYEAQADQLERKYQHGGLTKDERRDALVELWKEATEEVGKALEEYYPDDNPITMIPKSGATGNMTQVRNLSGMKGLVTNPKGEFIPRPIKSSFREGLTVAEYFINTHGARKGLADTALRTADSGYLTRRLVDVSQDVIVRETDCGVDRGIVVPIAAWHENPATGTRDLVRDQHVETSAYARTLAADAVDADGNVVVERGHDLGDPAIEKLLAAGITDVKVRSVLTCGTGTGVCAMCYGRSMATGKLVDIGEAVGIIAAQSIGEPGTQLTMRTFHQGGVGDDITGGLPRVTELFEARVPKGKAPIAEVSGRIRLEDGERFYKITIIPDDGSEEQVYDKLSKRQRLAPVVQADGSERPLADGDHVNVGEQLMVGPADPHEVLRVMGPRQVQIHLVNEVQEVYRRQGVSIHDKHIETIVRQMLRRVTIIDSGATEFLPGSLTERAEFEAANRQVVTEGGEPASGRPVLMGITKASLATESWLSAASFQETTRVLTDAAINSRSDKLVGLKENVIIGKLIPAGTGINRYRNIQVAPTEEARAAAYALPSYDDTYYSPDGAFGTSSGAAVPLDDFDYGDYRR</sequence>
<keyword evidence="10" id="KW-0460">Magnesium</keyword>
<comment type="function">
    <text evidence="1 10 11">DNA-dependent RNA polymerase catalyzes the transcription of DNA into RNA using the four ribonucleoside triphosphates as substrates.</text>
</comment>
<organism evidence="14 15">
    <name type="scientific">Gordonia alkaliphila</name>
    <dbReference type="NCBI Taxonomy" id="1053547"/>
    <lineage>
        <taxon>Bacteria</taxon>
        <taxon>Bacillati</taxon>
        <taxon>Actinomycetota</taxon>
        <taxon>Actinomycetes</taxon>
        <taxon>Mycobacteriales</taxon>
        <taxon>Gordoniaceae</taxon>
        <taxon>Gordonia</taxon>
    </lineage>
</organism>
<dbReference type="Gene3D" id="1.10.132.30">
    <property type="match status" value="1"/>
</dbReference>
<feature type="binding site" evidence="10">
    <location>
        <position position="62"/>
    </location>
    <ligand>
        <name>Zn(2+)</name>
        <dbReference type="ChEBI" id="CHEBI:29105"/>
        <label>1</label>
    </ligand>
</feature>
<reference evidence="15" key="1">
    <citation type="journal article" date="2019" name="Int. J. Syst. Evol. Microbiol.">
        <title>The Global Catalogue of Microorganisms (GCM) 10K type strain sequencing project: providing services to taxonomists for standard genome sequencing and annotation.</title>
        <authorList>
            <consortium name="The Broad Institute Genomics Platform"/>
            <consortium name="The Broad Institute Genome Sequencing Center for Infectious Disease"/>
            <person name="Wu L."/>
            <person name="Ma J."/>
        </authorList>
    </citation>
    <scope>NUCLEOTIDE SEQUENCE [LARGE SCALE GENOMIC DNA]</scope>
    <source>
        <strain evidence="15">JCM 18077</strain>
    </source>
</reference>
<keyword evidence="3 10" id="KW-0240">DNA-directed RNA polymerase</keyword>
<dbReference type="InterPro" id="IPR000722">
    <property type="entry name" value="RNA_pol_asu"/>
</dbReference>
<evidence type="ECO:0000259" key="13">
    <source>
        <dbReference type="SMART" id="SM00663"/>
    </source>
</evidence>
<dbReference type="NCBIfam" id="TIGR02386">
    <property type="entry name" value="rpoC_TIGR"/>
    <property type="match status" value="1"/>
</dbReference>
<protein>
    <recommendedName>
        <fullName evidence="10">DNA-directed RNA polymerase subunit beta'</fullName>
        <shortName evidence="10">RNAP subunit beta'</shortName>
        <ecNumber evidence="10">2.7.7.6</ecNumber>
    </recommendedName>
    <alternativeName>
        <fullName evidence="10">RNA polymerase subunit beta'</fullName>
    </alternativeName>
    <alternativeName>
        <fullName evidence="10">Transcriptase subunit beta'</fullName>
    </alternativeName>
</protein>
<comment type="cofactor">
    <cofactor evidence="10">
        <name>Mg(2+)</name>
        <dbReference type="ChEBI" id="CHEBI:18420"/>
    </cofactor>
    <text evidence="10">Binds 1 Mg(2+) ion per subunit.</text>
</comment>
<comment type="caution">
    <text evidence="14">The sequence shown here is derived from an EMBL/GenBank/DDBJ whole genome shotgun (WGS) entry which is preliminary data.</text>
</comment>
<keyword evidence="15" id="KW-1185">Reference proteome</keyword>
<feature type="domain" description="RNA polymerase N-terminal" evidence="13">
    <location>
        <begin position="310"/>
        <end position="589"/>
    </location>
</feature>
<dbReference type="Pfam" id="PF00623">
    <property type="entry name" value="RNA_pol_Rpb1_2"/>
    <property type="match status" value="1"/>
</dbReference>
<keyword evidence="4 10" id="KW-0808">Transferase</keyword>
<feature type="binding site" evidence="10">
    <location>
        <position position="539"/>
    </location>
    <ligand>
        <name>Mg(2+)</name>
        <dbReference type="ChEBI" id="CHEBI:18420"/>
    </ligand>
</feature>
<dbReference type="SMART" id="SM00663">
    <property type="entry name" value="RPOLA_N"/>
    <property type="match status" value="1"/>
</dbReference>
<dbReference type="InterPro" id="IPR006592">
    <property type="entry name" value="RNA_pol_N"/>
</dbReference>
<comment type="subunit">
    <text evidence="10">The RNAP catalytic core consists of 2 alpha, 1 beta, 1 beta' and 1 omega subunit. When a sigma factor is associated with the core the holoenzyme is formed, which can initiate transcription.</text>
</comment>
<keyword evidence="8 10" id="KW-0804">Transcription</keyword>
<evidence type="ECO:0000256" key="6">
    <source>
        <dbReference type="ARBA" id="ARBA00022723"/>
    </source>
</evidence>
<keyword evidence="12" id="KW-0175">Coiled coil</keyword>
<dbReference type="InterPro" id="IPR007080">
    <property type="entry name" value="RNA_pol_Rpb1_1"/>
</dbReference>
<evidence type="ECO:0000313" key="15">
    <source>
        <dbReference type="Proteomes" id="UP001500822"/>
    </source>
</evidence>
<dbReference type="Gene3D" id="2.40.50.100">
    <property type="match status" value="1"/>
</dbReference>
<dbReference type="PANTHER" id="PTHR19376:SF54">
    <property type="entry name" value="DNA-DIRECTED RNA POLYMERASE SUBUNIT BETA"/>
    <property type="match status" value="1"/>
</dbReference>
<evidence type="ECO:0000256" key="9">
    <source>
        <dbReference type="ARBA" id="ARBA00048552"/>
    </source>
</evidence>
<dbReference type="CDD" id="cd02655">
    <property type="entry name" value="RNAP_beta'_C"/>
    <property type="match status" value="1"/>
</dbReference>
<evidence type="ECO:0000256" key="12">
    <source>
        <dbReference type="SAM" id="Coils"/>
    </source>
</evidence>
<dbReference type="SUPFAM" id="SSF64484">
    <property type="entry name" value="beta and beta-prime subunits of DNA dependent RNA-polymerase"/>
    <property type="match status" value="1"/>
</dbReference>
<dbReference type="InterPro" id="IPR042102">
    <property type="entry name" value="RNA_pol_Rpb1_3_sf"/>
</dbReference>
<evidence type="ECO:0000313" key="14">
    <source>
        <dbReference type="EMBL" id="GAA4744043.1"/>
    </source>
</evidence>
<feature type="binding site" evidence="10">
    <location>
        <position position="537"/>
    </location>
    <ligand>
        <name>Mg(2+)</name>
        <dbReference type="ChEBI" id="CHEBI:18420"/>
    </ligand>
</feature>
<dbReference type="InterPro" id="IPR044893">
    <property type="entry name" value="RNA_pol_Rpb1_clamp_domain"/>
</dbReference>
<evidence type="ECO:0000256" key="8">
    <source>
        <dbReference type="ARBA" id="ARBA00023163"/>
    </source>
</evidence>
<dbReference type="EC" id="2.7.7.6" evidence="10"/>
<comment type="cofactor">
    <cofactor evidence="10">
        <name>Zn(2+)</name>
        <dbReference type="ChEBI" id="CHEBI:29105"/>
    </cofactor>
    <text evidence="10">Binds 2 Zn(2+) ions per subunit.</text>
</comment>
<dbReference type="InterPro" id="IPR045867">
    <property type="entry name" value="DNA-dir_RpoC_beta_prime"/>
</dbReference>
<dbReference type="GO" id="GO:0000428">
    <property type="term" value="C:DNA-directed RNA polymerase complex"/>
    <property type="evidence" value="ECO:0007669"/>
    <property type="project" value="UniProtKB-KW"/>
</dbReference>
<dbReference type="Gene3D" id="2.40.40.20">
    <property type="match status" value="1"/>
</dbReference>
<dbReference type="Gene3D" id="1.10.1790.20">
    <property type="match status" value="1"/>
</dbReference>
<keyword evidence="6 10" id="KW-0479">Metal-binding</keyword>
<dbReference type="EMBL" id="BAABIE010000004">
    <property type="protein sequence ID" value="GAA4744043.1"/>
    <property type="molecule type" value="Genomic_DNA"/>
</dbReference>
<comment type="similarity">
    <text evidence="2 10 11">Belongs to the RNA polymerase beta' chain family.</text>
</comment>
<accession>A0ABP8Z1Y6</accession>
<evidence type="ECO:0000256" key="1">
    <source>
        <dbReference type="ARBA" id="ARBA00004026"/>
    </source>
</evidence>
<evidence type="ECO:0000256" key="10">
    <source>
        <dbReference type="HAMAP-Rule" id="MF_01322"/>
    </source>
</evidence>
<dbReference type="Pfam" id="PF05000">
    <property type="entry name" value="RNA_pol_Rpb1_4"/>
    <property type="match status" value="1"/>
</dbReference>
<feature type="binding site" evidence="10">
    <location>
        <position position="972"/>
    </location>
    <ligand>
        <name>Zn(2+)</name>
        <dbReference type="ChEBI" id="CHEBI:29105"/>
        <label>2</label>
    </ligand>
</feature>